<comment type="caution">
    <text evidence="1">The sequence shown here is derived from an EMBL/GenBank/DDBJ whole genome shotgun (WGS) entry which is preliminary data.</text>
</comment>
<dbReference type="Proteomes" id="UP001370490">
    <property type="component" value="Unassembled WGS sequence"/>
</dbReference>
<evidence type="ECO:0000313" key="2">
    <source>
        <dbReference type="Proteomes" id="UP001370490"/>
    </source>
</evidence>
<name>A0AAN8VLV9_9MAGN</name>
<evidence type="ECO:0000313" key="1">
    <source>
        <dbReference type="EMBL" id="KAK6930058.1"/>
    </source>
</evidence>
<sequence length="183" mass="21002">MGAVTGLMYGAEDPSIAGMLLDSPFSDLVDMMMKLVDTCKVRLAKFTVKFAIQYMQRAIQKKAKFDIMDLNAIKVAKSSFVPLLLGHAIDDDFNLPHHSDRIYEAYVGDKNIIKFEGDHNSPRPQFYFDSINIFLMFCNLQRMRWREPSMTQHMIISAGVVGVISMKSVMQMRNFWELQRSFG</sequence>
<keyword evidence="2" id="KW-1185">Reference proteome</keyword>
<evidence type="ECO:0008006" key="3">
    <source>
        <dbReference type="Google" id="ProtNLM"/>
    </source>
</evidence>
<dbReference type="InterPro" id="IPR029058">
    <property type="entry name" value="AB_hydrolase_fold"/>
</dbReference>
<dbReference type="PANTHER" id="PTHR43358:SF4">
    <property type="entry name" value="ALPHA_BETA HYDROLASE FOLD-1 DOMAIN-CONTAINING PROTEIN"/>
    <property type="match status" value="1"/>
</dbReference>
<proteinExistence type="predicted"/>
<dbReference type="Gene3D" id="3.40.50.1820">
    <property type="entry name" value="alpha/beta hydrolase"/>
    <property type="match status" value="1"/>
</dbReference>
<accession>A0AAN8VLV9</accession>
<dbReference type="SUPFAM" id="SSF53474">
    <property type="entry name" value="alpha/beta-Hydrolases"/>
    <property type="match status" value="1"/>
</dbReference>
<dbReference type="PANTHER" id="PTHR43358">
    <property type="entry name" value="ALPHA/BETA-HYDROLASE"/>
    <property type="match status" value="1"/>
</dbReference>
<dbReference type="AlphaFoldDB" id="A0AAN8VLV9"/>
<gene>
    <name evidence="1" type="ORF">RJ641_004152</name>
</gene>
<dbReference type="InterPro" id="IPR052920">
    <property type="entry name" value="DNA-binding_regulatory"/>
</dbReference>
<protein>
    <recommendedName>
        <fullName evidence="3">Serine aminopeptidase S33 domain-containing protein</fullName>
    </recommendedName>
</protein>
<organism evidence="1 2">
    <name type="scientific">Dillenia turbinata</name>
    <dbReference type="NCBI Taxonomy" id="194707"/>
    <lineage>
        <taxon>Eukaryota</taxon>
        <taxon>Viridiplantae</taxon>
        <taxon>Streptophyta</taxon>
        <taxon>Embryophyta</taxon>
        <taxon>Tracheophyta</taxon>
        <taxon>Spermatophyta</taxon>
        <taxon>Magnoliopsida</taxon>
        <taxon>eudicotyledons</taxon>
        <taxon>Gunneridae</taxon>
        <taxon>Pentapetalae</taxon>
        <taxon>Dilleniales</taxon>
        <taxon>Dilleniaceae</taxon>
        <taxon>Dillenia</taxon>
    </lineage>
</organism>
<dbReference type="EMBL" id="JBAMMX010000012">
    <property type="protein sequence ID" value="KAK6930058.1"/>
    <property type="molecule type" value="Genomic_DNA"/>
</dbReference>
<reference evidence="1 2" key="1">
    <citation type="submission" date="2023-12" db="EMBL/GenBank/DDBJ databases">
        <title>A high-quality genome assembly for Dillenia turbinata (Dilleniales).</title>
        <authorList>
            <person name="Chanderbali A."/>
        </authorList>
    </citation>
    <scope>NUCLEOTIDE SEQUENCE [LARGE SCALE GENOMIC DNA]</scope>
    <source>
        <strain evidence="1">LSX21</strain>
        <tissue evidence="1">Leaf</tissue>
    </source>
</reference>